<keyword evidence="3 6" id="KW-0812">Transmembrane</keyword>
<keyword evidence="2" id="KW-1003">Cell membrane</keyword>
<protein>
    <submittedName>
        <fullName evidence="7">Flippase</fullName>
    </submittedName>
</protein>
<evidence type="ECO:0000256" key="1">
    <source>
        <dbReference type="ARBA" id="ARBA00004651"/>
    </source>
</evidence>
<evidence type="ECO:0000256" key="4">
    <source>
        <dbReference type="ARBA" id="ARBA00022989"/>
    </source>
</evidence>
<geneLocation type="plasmid" evidence="7 8">
    <name>unnamed1</name>
</geneLocation>
<proteinExistence type="predicted"/>
<feature type="transmembrane region" description="Helical" evidence="6">
    <location>
        <begin position="395"/>
        <end position="415"/>
    </location>
</feature>
<feature type="transmembrane region" description="Helical" evidence="6">
    <location>
        <begin position="45"/>
        <end position="63"/>
    </location>
</feature>
<evidence type="ECO:0000313" key="8">
    <source>
        <dbReference type="Proteomes" id="UP000509626"/>
    </source>
</evidence>
<name>A0A7D5QJI4_9EURY</name>
<evidence type="ECO:0000256" key="6">
    <source>
        <dbReference type="SAM" id="Phobius"/>
    </source>
</evidence>
<feature type="transmembrane region" description="Helical" evidence="6">
    <location>
        <begin position="182"/>
        <end position="202"/>
    </location>
</feature>
<feature type="transmembrane region" description="Helical" evidence="6">
    <location>
        <begin position="12"/>
        <end position="33"/>
    </location>
</feature>
<dbReference type="PANTHER" id="PTHR30250:SF11">
    <property type="entry name" value="O-ANTIGEN TRANSPORTER-RELATED"/>
    <property type="match status" value="1"/>
</dbReference>
<dbReference type="InterPro" id="IPR002797">
    <property type="entry name" value="Polysacc_synth"/>
</dbReference>
<feature type="transmembrane region" description="Helical" evidence="6">
    <location>
        <begin position="242"/>
        <end position="262"/>
    </location>
</feature>
<dbReference type="GO" id="GO:0005886">
    <property type="term" value="C:plasma membrane"/>
    <property type="evidence" value="ECO:0007669"/>
    <property type="project" value="UniProtKB-SubCell"/>
</dbReference>
<sequence>MSFSERLARGVKATFGANALTMVANAALIIVLTRFLLTPEEFGELNFALSVLTVASIMATLGLPKSTARYITDFAETDPGQIPHIIRRSLVFLGAVTVVVSVGVVVLGRPVARMLGEPSLVPFLLIGAVYVAARSGTKFLSAAFQGFNRVTWTAVVGVVSNVSRLLFVVGFVLLGFGAVGALAGYVAGFLLAGAVGFGVLYAKFYRQYEPADDVEEGLTRRVLEYAVPLTATRGANVLDKKVDTLLIGVLLNMTAVGYYTVAKQVSDFVAVPAASFGFTISPALGEQKSGDRLDRAARLYERSLEYVLLAYIPAAAGLVLVAEPMIQYVFGADYIAAVPVVQVFSGFVLVNAVNKVTSDGLDYLGRARERAIVKSTMAVSNFLLNLVLIPRMGVVGAAVATVLTYTVYTGTNVWVIHSELGFSVRRVTRHVGVVCLVTAGMAAVVASVLPMVSGVATLVGAVFVGLAVWGVLAVVGGVLDVREVADFLA</sequence>
<feature type="transmembrane region" description="Helical" evidence="6">
    <location>
        <begin position="152"/>
        <end position="176"/>
    </location>
</feature>
<feature type="transmembrane region" description="Helical" evidence="6">
    <location>
        <begin position="427"/>
        <end position="449"/>
    </location>
</feature>
<dbReference type="GeneID" id="56040059"/>
<evidence type="ECO:0000256" key="2">
    <source>
        <dbReference type="ARBA" id="ARBA00022475"/>
    </source>
</evidence>
<feature type="transmembrane region" description="Helical" evidence="6">
    <location>
        <begin position="328"/>
        <end position="350"/>
    </location>
</feature>
<keyword evidence="5 6" id="KW-0472">Membrane</keyword>
<dbReference type="EMBL" id="CP058580">
    <property type="protein sequence ID" value="QLG64323.1"/>
    <property type="molecule type" value="Genomic_DNA"/>
</dbReference>
<keyword evidence="4 6" id="KW-1133">Transmembrane helix</keyword>
<evidence type="ECO:0000256" key="5">
    <source>
        <dbReference type="ARBA" id="ARBA00023136"/>
    </source>
</evidence>
<dbReference type="RefSeq" id="WP_179270905.1">
    <property type="nucleotide sequence ID" value="NZ_CP058580.1"/>
</dbReference>
<dbReference type="OrthoDB" id="202076at2157"/>
<dbReference type="Pfam" id="PF01943">
    <property type="entry name" value="Polysacc_synt"/>
    <property type="match status" value="1"/>
</dbReference>
<keyword evidence="7" id="KW-0614">Plasmid</keyword>
<dbReference type="CDD" id="cd13128">
    <property type="entry name" value="MATE_Wzx_like"/>
    <property type="match status" value="1"/>
</dbReference>
<reference evidence="7 8" key="1">
    <citation type="submission" date="2020-06" db="EMBL/GenBank/DDBJ databases">
        <title>NJ-3-1, isolated from saline soil.</title>
        <authorList>
            <person name="Cui H.L."/>
            <person name="Shi X."/>
        </authorList>
    </citation>
    <scope>NUCLEOTIDE SEQUENCE [LARGE SCALE GENOMIC DNA]</scope>
    <source>
        <strain evidence="7 8">NJ-3-1</strain>
        <plasmid evidence="7 8">unnamed1</plasmid>
    </source>
</reference>
<comment type="subcellular location">
    <subcellularLocation>
        <location evidence="1">Cell membrane</location>
        <topology evidence="1">Multi-pass membrane protein</topology>
    </subcellularLocation>
</comment>
<dbReference type="Proteomes" id="UP000509626">
    <property type="component" value="Plasmid unnamed1"/>
</dbReference>
<feature type="transmembrane region" description="Helical" evidence="6">
    <location>
        <begin position="90"/>
        <end position="108"/>
    </location>
</feature>
<dbReference type="InterPro" id="IPR050833">
    <property type="entry name" value="Poly_Biosynth_Transport"/>
</dbReference>
<dbReference type="PANTHER" id="PTHR30250">
    <property type="entry name" value="PST FAMILY PREDICTED COLANIC ACID TRANSPORTER"/>
    <property type="match status" value="1"/>
</dbReference>
<evidence type="ECO:0000313" key="7">
    <source>
        <dbReference type="EMBL" id="QLG64323.1"/>
    </source>
</evidence>
<feature type="transmembrane region" description="Helical" evidence="6">
    <location>
        <begin position="120"/>
        <end position="140"/>
    </location>
</feature>
<organism evidence="7 8">
    <name type="scientific">Halorarum salinum</name>
    <dbReference type="NCBI Taxonomy" id="2743089"/>
    <lineage>
        <taxon>Archaea</taxon>
        <taxon>Methanobacteriati</taxon>
        <taxon>Methanobacteriota</taxon>
        <taxon>Stenosarchaea group</taxon>
        <taxon>Halobacteria</taxon>
        <taxon>Halobacteriales</taxon>
        <taxon>Haloferacaceae</taxon>
        <taxon>Halorarum</taxon>
    </lineage>
</organism>
<feature type="transmembrane region" description="Helical" evidence="6">
    <location>
        <begin position="306"/>
        <end position="322"/>
    </location>
</feature>
<accession>A0A7D5QJI4</accession>
<feature type="transmembrane region" description="Helical" evidence="6">
    <location>
        <begin position="455"/>
        <end position="479"/>
    </location>
</feature>
<keyword evidence="8" id="KW-1185">Reference proteome</keyword>
<dbReference type="KEGG" id="halu:HUG12_21330"/>
<dbReference type="AlphaFoldDB" id="A0A7D5QJI4"/>
<evidence type="ECO:0000256" key="3">
    <source>
        <dbReference type="ARBA" id="ARBA00022692"/>
    </source>
</evidence>
<gene>
    <name evidence="7" type="ORF">HUG12_21330</name>
</gene>